<dbReference type="Pfam" id="PF12277">
    <property type="entry name" value="DUF3618"/>
    <property type="match status" value="1"/>
</dbReference>
<dbReference type="AlphaFoldDB" id="A0A7X0IC27"/>
<sequence length="103" mass="11195">MADTDPEALEREIERTRAELATTVDAIADRVSPKRVAGRQMAKVKATADHLLTSTRDLLTPPPAYGDEQDEPQAPPSLAPILIGIGAALAVAATITLWRRRRR</sequence>
<comment type="caution">
    <text evidence="3">The sequence shown here is derived from an EMBL/GenBank/DDBJ whole genome shotgun (WGS) entry which is preliminary data.</text>
</comment>
<dbReference type="Proteomes" id="UP000555564">
    <property type="component" value="Unassembled WGS sequence"/>
</dbReference>
<name>A0A7X0IC27_9ACTN</name>
<protein>
    <submittedName>
        <fullName evidence="3">MYXO-CTERM domain-containing protein</fullName>
    </submittedName>
</protein>
<organism evidence="3 4">
    <name type="scientific">Sphaerisporangium rubeum</name>
    <dbReference type="NCBI Taxonomy" id="321317"/>
    <lineage>
        <taxon>Bacteria</taxon>
        <taxon>Bacillati</taxon>
        <taxon>Actinomycetota</taxon>
        <taxon>Actinomycetes</taxon>
        <taxon>Streptosporangiales</taxon>
        <taxon>Streptosporangiaceae</taxon>
        <taxon>Sphaerisporangium</taxon>
    </lineage>
</organism>
<evidence type="ECO:0000256" key="1">
    <source>
        <dbReference type="SAM" id="MobiDB-lite"/>
    </source>
</evidence>
<feature type="transmembrane region" description="Helical" evidence="2">
    <location>
        <begin position="78"/>
        <end position="98"/>
    </location>
</feature>
<keyword evidence="4" id="KW-1185">Reference proteome</keyword>
<keyword evidence="2" id="KW-1133">Transmembrane helix</keyword>
<proteinExistence type="predicted"/>
<accession>A0A7X0IC27</accession>
<evidence type="ECO:0000256" key="2">
    <source>
        <dbReference type="SAM" id="Phobius"/>
    </source>
</evidence>
<reference evidence="3 4" key="1">
    <citation type="submission" date="2020-08" db="EMBL/GenBank/DDBJ databases">
        <title>Sequencing the genomes of 1000 actinobacteria strains.</title>
        <authorList>
            <person name="Klenk H.-P."/>
        </authorList>
    </citation>
    <scope>NUCLEOTIDE SEQUENCE [LARGE SCALE GENOMIC DNA]</scope>
    <source>
        <strain evidence="3 4">DSM 44936</strain>
    </source>
</reference>
<evidence type="ECO:0000313" key="3">
    <source>
        <dbReference type="EMBL" id="MBB6472330.1"/>
    </source>
</evidence>
<dbReference type="InterPro" id="IPR022062">
    <property type="entry name" value="DUF3618"/>
</dbReference>
<evidence type="ECO:0000313" key="4">
    <source>
        <dbReference type="Proteomes" id="UP000555564"/>
    </source>
</evidence>
<keyword evidence="2" id="KW-0812">Transmembrane</keyword>
<dbReference type="EMBL" id="JACHIU010000001">
    <property type="protein sequence ID" value="MBB6472330.1"/>
    <property type="molecule type" value="Genomic_DNA"/>
</dbReference>
<gene>
    <name evidence="3" type="ORF">BJ992_001761</name>
</gene>
<feature type="region of interest" description="Disordered" evidence="1">
    <location>
        <begin position="51"/>
        <end position="76"/>
    </location>
</feature>
<keyword evidence="2" id="KW-0472">Membrane</keyword>
<dbReference type="CDD" id="cd12087">
    <property type="entry name" value="TM_EGFR-like"/>
    <property type="match status" value="1"/>
</dbReference>
<dbReference type="RefSeq" id="WP_184979409.1">
    <property type="nucleotide sequence ID" value="NZ_BAAALO010000012.1"/>
</dbReference>